<accession>A0A327KPI0</accession>
<protein>
    <recommendedName>
        <fullName evidence="4">Mor transcription activator domain-containing protein</fullName>
    </recommendedName>
</protein>
<dbReference type="SUPFAM" id="SSF46689">
    <property type="entry name" value="Homeodomain-like"/>
    <property type="match status" value="1"/>
</dbReference>
<keyword evidence="3" id="KW-1185">Reference proteome</keyword>
<evidence type="ECO:0000313" key="2">
    <source>
        <dbReference type="EMBL" id="RAI39533.1"/>
    </source>
</evidence>
<dbReference type="OrthoDB" id="7605239at2"/>
<evidence type="ECO:0008006" key="4">
    <source>
        <dbReference type="Google" id="ProtNLM"/>
    </source>
</evidence>
<dbReference type="AlphaFoldDB" id="A0A327KPI0"/>
<evidence type="ECO:0000256" key="1">
    <source>
        <dbReference type="SAM" id="MobiDB-lite"/>
    </source>
</evidence>
<gene>
    <name evidence="2" type="ORF">CH338_09170</name>
</gene>
<reference evidence="2 3" key="1">
    <citation type="submission" date="2017-07" db="EMBL/GenBank/DDBJ databases">
        <title>Draft Genome Sequences of Select Purple Nonsulfur Bacteria.</title>
        <authorList>
            <person name="Lasarre B."/>
            <person name="Mckinlay J.B."/>
        </authorList>
    </citation>
    <scope>NUCLEOTIDE SEQUENCE [LARGE SCALE GENOMIC DNA]</scope>
    <source>
        <strain evidence="2 3">DSM 11907</strain>
    </source>
</reference>
<dbReference type="Proteomes" id="UP000248863">
    <property type="component" value="Unassembled WGS sequence"/>
</dbReference>
<proteinExistence type="predicted"/>
<dbReference type="RefSeq" id="WP_111356798.1">
    <property type="nucleotide sequence ID" value="NZ_NHSK01000051.1"/>
</dbReference>
<feature type="compositionally biased region" description="Basic and acidic residues" evidence="1">
    <location>
        <begin position="125"/>
        <end position="137"/>
    </location>
</feature>
<dbReference type="InterPro" id="IPR009057">
    <property type="entry name" value="Homeodomain-like_sf"/>
</dbReference>
<comment type="caution">
    <text evidence="2">The sequence shown here is derived from an EMBL/GenBank/DDBJ whole genome shotgun (WGS) entry which is preliminary data.</text>
</comment>
<feature type="region of interest" description="Disordered" evidence="1">
    <location>
        <begin position="115"/>
        <end position="137"/>
    </location>
</feature>
<evidence type="ECO:0000313" key="3">
    <source>
        <dbReference type="Proteomes" id="UP000248863"/>
    </source>
</evidence>
<organism evidence="2 3">
    <name type="scientific">Rhodoplanes elegans</name>
    <dbReference type="NCBI Taxonomy" id="29408"/>
    <lineage>
        <taxon>Bacteria</taxon>
        <taxon>Pseudomonadati</taxon>
        <taxon>Pseudomonadota</taxon>
        <taxon>Alphaproteobacteria</taxon>
        <taxon>Hyphomicrobiales</taxon>
        <taxon>Nitrobacteraceae</taxon>
        <taxon>Rhodoplanes</taxon>
    </lineage>
</organism>
<name>A0A327KPI0_9BRAD</name>
<dbReference type="EMBL" id="NPEU01000073">
    <property type="protein sequence ID" value="RAI39533.1"/>
    <property type="molecule type" value="Genomic_DNA"/>
</dbReference>
<sequence length="137" mass="14393">MSYSWLPALLAEIAEVAGLEAALKLAESHGGTRMSIPARITSDEHELVQCVGREAADKICALYRQGTGSGRSCGINVLIPRGPTGAIADARRRLAKALAGGASAAEAARAAGMTERSAYRARARGRAEQDDKQGRLF</sequence>